<dbReference type="InterPro" id="IPR030678">
    <property type="entry name" value="Peptide/Ni-bd"/>
</dbReference>
<dbReference type="PIRSF" id="PIRSF002741">
    <property type="entry name" value="MppA"/>
    <property type="match status" value="1"/>
</dbReference>
<dbReference type="GO" id="GO:0042597">
    <property type="term" value="C:periplasmic space"/>
    <property type="evidence" value="ECO:0007669"/>
    <property type="project" value="UniProtKB-ARBA"/>
</dbReference>
<keyword evidence="3" id="KW-0732">Signal</keyword>
<dbReference type="PANTHER" id="PTHR30290">
    <property type="entry name" value="PERIPLASMIC BINDING COMPONENT OF ABC TRANSPORTER"/>
    <property type="match status" value="1"/>
</dbReference>
<evidence type="ECO:0000256" key="3">
    <source>
        <dbReference type="ARBA" id="ARBA00022729"/>
    </source>
</evidence>
<feature type="domain" description="Solute-binding protein family 5" evidence="4">
    <location>
        <begin position="107"/>
        <end position="452"/>
    </location>
</feature>
<dbReference type="SUPFAM" id="SSF53850">
    <property type="entry name" value="Periplasmic binding protein-like II"/>
    <property type="match status" value="1"/>
</dbReference>
<dbReference type="GO" id="GO:0015833">
    <property type="term" value="P:peptide transport"/>
    <property type="evidence" value="ECO:0007669"/>
    <property type="project" value="TreeGrafter"/>
</dbReference>
<evidence type="ECO:0000256" key="2">
    <source>
        <dbReference type="ARBA" id="ARBA00022448"/>
    </source>
</evidence>
<dbReference type="PROSITE" id="PS51318">
    <property type="entry name" value="TAT"/>
    <property type="match status" value="1"/>
</dbReference>
<dbReference type="Gene3D" id="3.10.105.10">
    <property type="entry name" value="Dipeptide-binding Protein, Domain 3"/>
    <property type="match status" value="1"/>
</dbReference>
<evidence type="ECO:0000256" key="1">
    <source>
        <dbReference type="ARBA" id="ARBA00005695"/>
    </source>
</evidence>
<dbReference type="Gene3D" id="3.90.76.10">
    <property type="entry name" value="Dipeptide-binding Protein, Domain 1"/>
    <property type="match status" value="1"/>
</dbReference>
<dbReference type="PANTHER" id="PTHR30290:SF9">
    <property type="entry name" value="OLIGOPEPTIDE-BINDING PROTEIN APPA"/>
    <property type="match status" value="1"/>
</dbReference>
<protein>
    <recommendedName>
        <fullName evidence="4">Solute-binding protein family 5 domain-containing protein</fullName>
    </recommendedName>
</protein>
<evidence type="ECO:0000259" key="4">
    <source>
        <dbReference type="Pfam" id="PF00496"/>
    </source>
</evidence>
<dbReference type="GO" id="GO:1904680">
    <property type="term" value="F:peptide transmembrane transporter activity"/>
    <property type="evidence" value="ECO:0007669"/>
    <property type="project" value="TreeGrafter"/>
</dbReference>
<keyword evidence="6" id="KW-1185">Reference proteome</keyword>
<proteinExistence type="inferred from homology"/>
<dbReference type="Gene3D" id="3.40.190.10">
    <property type="entry name" value="Periplasmic binding protein-like II"/>
    <property type="match status" value="1"/>
</dbReference>
<dbReference type="EMBL" id="JAEKNR010000029">
    <property type="protein sequence ID" value="MBJ7596924.1"/>
    <property type="molecule type" value="Genomic_DNA"/>
</dbReference>
<keyword evidence="2" id="KW-0813">Transport</keyword>
<dbReference type="RefSeq" id="WP_338198755.1">
    <property type="nucleotide sequence ID" value="NZ_JAEKNR010000029.1"/>
</dbReference>
<dbReference type="Pfam" id="PF00496">
    <property type="entry name" value="SBP_bac_5"/>
    <property type="match status" value="1"/>
</dbReference>
<comment type="similarity">
    <text evidence="1">Belongs to the bacterial solute-binding protein 5 family.</text>
</comment>
<evidence type="ECO:0000313" key="6">
    <source>
        <dbReference type="Proteomes" id="UP000612893"/>
    </source>
</evidence>
<reference evidence="5" key="1">
    <citation type="submission" date="2020-10" db="EMBL/GenBank/DDBJ databases">
        <title>Ca. Dormibacterota MAGs.</title>
        <authorList>
            <person name="Montgomery K."/>
        </authorList>
    </citation>
    <scope>NUCLEOTIDE SEQUENCE [LARGE SCALE GENOMIC DNA]</scope>
    <source>
        <strain evidence="5">SC8812_S17_10</strain>
    </source>
</reference>
<sequence>MHDQADRRRLVAASTGGVSRRRFLGMAGSVGGVAVTSAGIGTLLEACSQGSSQSTTSTSKKLSMAVFQEPDTLDPVATGLVVSATVAYAVFDPLVWKFTGKGSKTYFPGLATSWDVSTDSTTYTFKLRNDIKFHDGTQFNANAVKATLDHIVDPASKSRQVGTLGPYKETRVVDEFTAQVVFSQPNASFINNMTALQMVSPAALAKYGADFGHNPVGTGPFKFKEYTVGQRVVVERNADYRWGPSPLRSGPPDLSEITFRILADPGARFNAVQTGEVQLAPNLNPQDVQKVQHDSKYRFYNVPSTGMPWNIMVNAQKAPTDDLNVRRALQYATDQQAIIKALYFNLYQPAHSVFTPGTPGYDDSAPAPYKHDPTRAGQLLDQAGWTKGSNGMRQKGGQPLRLNFINISGYGFDGVSQLMQAQFRDVGIATDISDQSFPAVATTYNKGDQHLADFFFYALDPYFLRTLFGCDQIASGFNWEHYCNPSLDSLVDQANAISDQTKRTELYKQANRTIMDAAVIIPLYNSTGLFVGSSSLKGVDFTVNALPLFHNASM</sequence>
<dbReference type="GO" id="GO:0043190">
    <property type="term" value="C:ATP-binding cassette (ABC) transporter complex"/>
    <property type="evidence" value="ECO:0007669"/>
    <property type="project" value="InterPro"/>
</dbReference>
<organism evidence="5 6">
    <name type="scientific">Candidatus Nephthysia bennettiae</name>
    <dbReference type="NCBI Taxonomy" id="3127016"/>
    <lineage>
        <taxon>Bacteria</taxon>
        <taxon>Bacillati</taxon>
        <taxon>Candidatus Dormiibacterota</taxon>
        <taxon>Candidatus Dormibacteria</taxon>
        <taxon>Candidatus Dormibacterales</taxon>
        <taxon>Candidatus Dormibacteraceae</taxon>
        <taxon>Candidatus Nephthysia</taxon>
    </lineage>
</organism>
<dbReference type="InterPro" id="IPR000914">
    <property type="entry name" value="SBP_5_dom"/>
</dbReference>
<evidence type="ECO:0000313" key="5">
    <source>
        <dbReference type="EMBL" id="MBJ7596924.1"/>
    </source>
</evidence>
<accession>A0A934K0Z2</accession>
<gene>
    <name evidence="5" type="ORF">JF922_02395</name>
</gene>
<dbReference type="AlphaFoldDB" id="A0A934K0Z2"/>
<dbReference type="InterPro" id="IPR039424">
    <property type="entry name" value="SBP_5"/>
</dbReference>
<comment type="caution">
    <text evidence="5">The sequence shown here is derived from an EMBL/GenBank/DDBJ whole genome shotgun (WGS) entry which is preliminary data.</text>
</comment>
<dbReference type="InterPro" id="IPR006311">
    <property type="entry name" value="TAT_signal"/>
</dbReference>
<dbReference type="Proteomes" id="UP000612893">
    <property type="component" value="Unassembled WGS sequence"/>
</dbReference>
<name>A0A934K0Z2_9BACT</name>